<protein>
    <recommendedName>
        <fullName evidence="12">CTP synthase</fullName>
        <ecNumber evidence="12">6.3.4.2</ecNumber>
    </recommendedName>
    <alternativeName>
        <fullName evidence="12">Cytidine 5'-triphosphate synthase</fullName>
    </alternativeName>
    <alternativeName>
        <fullName evidence="12">Cytidine triphosphate synthetase</fullName>
        <shortName evidence="12">CTP synthetase</shortName>
        <shortName evidence="12">CTPS</shortName>
    </alternativeName>
    <alternativeName>
        <fullName evidence="12">UTP--ammonia ligase</fullName>
    </alternativeName>
</protein>
<feature type="binding site" evidence="12">
    <location>
        <position position="243"/>
    </location>
    <ligand>
        <name>CTP</name>
        <dbReference type="ChEBI" id="CHEBI:37563"/>
        <note>allosteric inhibitor</note>
    </ligand>
</feature>
<comment type="similarity">
    <text evidence="2 12">Belongs to the CTP synthase family.</text>
</comment>
<accession>A0A6N4RD61</accession>
<dbReference type="UniPathway" id="UPA00159">
    <property type="reaction ID" value="UER00277"/>
</dbReference>
<comment type="pathway">
    <text evidence="1 12">Pyrimidine metabolism; CTP biosynthesis via de novo pathway; CTP from UDP: step 2/2.</text>
</comment>
<dbReference type="NCBIfam" id="TIGR00337">
    <property type="entry name" value="PyrG"/>
    <property type="match status" value="1"/>
</dbReference>
<dbReference type="CDD" id="cd01746">
    <property type="entry name" value="GATase1_CTP_Synthase"/>
    <property type="match status" value="1"/>
</dbReference>
<feature type="active site" evidence="12">
    <location>
        <position position="547"/>
    </location>
</feature>
<evidence type="ECO:0000313" key="16">
    <source>
        <dbReference type="Proteomes" id="UP000320948"/>
    </source>
</evidence>
<dbReference type="GO" id="GO:0005829">
    <property type="term" value="C:cytosol"/>
    <property type="evidence" value="ECO:0007669"/>
    <property type="project" value="TreeGrafter"/>
</dbReference>
<feature type="region of interest" description="Amidoligase domain" evidence="12">
    <location>
        <begin position="1"/>
        <end position="286"/>
    </location>
</feature>
<feature type="binding site" evidence="12">
    <location>
        <begin position="207"/>
        <end position="212"/>
    </location>
    <ligand>
        <name>UTP</name>
        <dbReference type="ChEBI" id="CHEBI:46398"/>
    </ligand>
</feature>
<gene>
    <name evidence="12" type="primary">pyrG</name>
    <name evidence="15" type="ORF">DI628_01010</name>
</gene>
<dbReference type="PROSITE" id="PS51273">
    <property type="entry name" value="GATASE_TYPE_1"/>
    <property type="match status" value="1"/>
</dbReference>
<feature type="active site" description="Nucleophile; for glutamine hydrolysis" evidence="12">
    <location>
        <position position="403"/>
    </location>
</feature>
<dbReference type="GO" id="GO:0046872">
    <property type="term" value="F:metal ion binding"/>
    <property type="evidence" value="ECO:0007669"/>
    <property type="project" value="UniProtKB-KW"/>
</dbReference>
<evidence type="ECO:0000256" key="3">
    <source>
        <dbReference type="ARBA" id="ARBA00022598"/>
    </source>
</evidence>
<dbReference type="InterPro" id="IPR027417">
    <property type="entry name" value="P-loop_NTPase"/>
</dbReference>
<comment type="catalytic activity">
    <reaction evidence="12">
        <text>UTP + NH4(+) + ATP = CTP + ADP + phosphate + 2 H(+)</text>
        <dbReference type="Rhea" id="RHEA:16597"/>
        <dbReference type="ChEBI" id="CHEBI:15378"/>
        <dbReference type="ChEBI" id="CHEBI:28938"/>
        <dbReference type="ChEBI" id="CHEBI:30616"/>
        <dbReference type="ChEBI" id="CHEBI:37563"/>
        <dbReference type="ChEBI" id="CHEBI:43474"/>
        <dbReference type="ChEBI" id="CHEBI:46398"/>
        <dbReference type="ChEBI" id="CHEBI:456216"/>
    </reaction>
</comment>
<dbReference type="AlphaFoldDB" id="A0A6N4RD61"/>
<sequence>MPKTAQASPQKTKLEGGTRYIFVTGGVMSSLGKGLTASALAAVLQARGFSVAQQKLDPYLNVDPGTMSPFQHGEVYVTDDGAETDLDLGHYERFTGVPTGKFSNITAGQIYWNILHKERKGDYLGKTVQVVPHVTNEIKAFVKQIEGKADFALIEIGGTVGDIESMAFIEAIRQMGRELRTNHGSPNRACFMHLTFAPYLKAVGEVKTKPTQNAVRDLLEMGIQADVVVVRSEVELDRPELDKIAMFAGLPSTHVVNCPDSDTIYRVPVTLHNHGLDSAILDHFGIEADAPDLSRWQHVSHIASNPPKRVKIAVVGKYVQLGDAYKSLNEALIHGGFAHDALVDIDFVDSEALEKCDDAEVAERLKDAAGILIPGGFGARGTEGKIRAITYARENKKPFFGICLGLQMAIAEYARNKAGVDGADSTEFTEEKGAPANPIICQMTEWQKPDGSMLQREAMGNLGGTMRLGAYPAKLKRDSLAAKVYGMEEIMERHRHRYEFNPRYRETLEAAGLVFSGLSPQENALAEIVELPVSEHPFFIAVQYHPEFKSQPLHPHPIFAAFVDASLKS</sequence>
<comment type="caution">
    <text evidence="15">The sequence shown here is derived from an EMBL/GenBank/DDBJ whole genome shotgun (WGS) entry which is preliminary data.</text>
</comment>
<comment type="miscellaneous">
    <text evidence="12">CTPSs have evolved a hybrid strategy for distinguishing between UTP and CTP. The overlapping regions of the product feedback inhibitory and substrate sites recognize a common feature in both compounds, the triphosphate moiety. To differentiate isosteric substrate and product pyrimidine rings, an additional pocket far from the expected kinase/ligase catalytic site, specifically recognizes the cytosine and ribose portions of the product inhibitor.</text>
</comment>
<feature type="binding site" evidence="12">
    <location>
        <position position="29"/>
    </location>
    <ligand>
        <name>CTP</name>
        <dbReference type="ChEBI" id="CHEBI:37563"/>
        <note>allosteric inhibitor</note>
    </ligand>
</feature>
<dbReference type="Gene3D" id="3.40.50.300">
    <property type="entry name" value="P-loop containing nucleotide triphosphate hydrolases"/>
    <property type="match status" value="1"/>
</dbReference>
<feature type="binding site" evidence="12">
    <location>
        <begin position="162"/>
        <end position="164"/>
    </location>
    <ligand>
        <name>CTP</name>
        <dbReference type="ChEBI" id="CHEBI:37563"/>
        <note>allosteric inhibitor</note>
    </ligand>
</feature>
<dbReference type="SUPFAM" id="SSF52540">
    <property type="entry name" value="P-loop containing nucleoside triphosphate hydrolases"/>
    <property type="match status" value="1"/>
</dbReference>
<comment type="caution">
    <text evidence="12">Lacks conserved residue(s) required for the propagation of feature annotation.</text>
</comment>
<feature type="binding site" evidence="12">
    <location>
        <begin position="404"/>
        <end position="407"/>
    </location>
    <ligand>
        <name>L-glutamine</name>
        <dbReference type="ChEBI" id="CHEBI:58359"/>
    </ligand>
</feature>
<comment type="activity regulation">
    <text evidence="12">Allosterically activated by GTP, when glutamine is the substrate; GTP has no effect on the reaction when ammonia is the substrate. The allosteric effector GTP functions by stabilizing the protein conformation that binds the tetrahedral intermediate(s) formed during glutamine hydrolysis. Inhibited by the product CTP, via allosteric rather than competitive inhibition.</text>
</comment>
<dbReference type="InterPro" id="IPR029062">
    <property type="entry name" value="Class_I_gatase-like"/>
</dbReference>
<evidence type="ECO:0000259" key="13">
    <source>
        <dbReference type="Pfam" id="PF00117"/>
    </source>
</evidence>
<dbReference type="GO" id="GO:0097268">
    <property type="term" value="C:cytoophidium"/>
    <property type="evidence" value="ECO:0007669"/>
    <property type="project" value="UniProtKB-ARBA"/>
</dbReference>
<evidence type="ECO:0000256" key="7">
    <source>
        <dbReference type="ARBA" id="ARBA00022842"/>
    </source>
</evidence>
<dbReference type="InterPro" id="IPR004468">
    <property type="entry name" value="CTP_synthase"/>
</dbReference>
<dbReference type="PANTHER" id="PTHR11550">
    <property type="entry name" value="CTP SYNTHASE"/>
    <property type="match status" value="1"/>
</dbReference>
<comment type="catalytic activity">
    <reaction evidence="12">
        <text>L-glutamine + H2O = L-glutamate + NH4(+)</text>
        <dbReference type="Rhea" id="RHEA:15889"/>
        <dbReference type="ChEBI" id="CHEBI:15377"/>
        <dbReference type="ChEBI" id="CHEBI:28938"/>
        <dbReference type="ChEBI" id="CHEBI:29985"/>
        <dbReference type="ChEBI" id="CHEBI:58359"/>
    </reaction>
</comment>
<feature type="domain" description="Glutamine amidotransferase" evidence="13">
    <location>
        <begin position="323"/>
        <end position="564"/>
    </location>
</feature>
<feature type="binding site" evidence="12">
    <location>
        <position position="497"/>
    </location>
    <ligand>
        <name>L-glutamine</name>
        <dbReference type="ChEBI" id="CHEBI:58359"/>
    </ligand>
</feature>
<evidence type="ECO:0000256" key="12">
    <source>
        <dbReference type="HAMAP-Rule" id="MF_01227"/>
    </source>
</evidence>
<keyword evidence="3 12" id="KW-0436">Ligase</keyword>
<evidence type="ECO:0000256" key="10">
    <source>
        <dbReference type="ARBA" id="ARBA00047781"/>
    </source>
</evidence>
<dbReference type="PANTHER" id="PTHR11550:SF0">
    <property type="entry name" value="CTP SYNTHASE-RELATED"/>
    <property type="match status" value="1"/>
</dbReference>
<dbReference type="NCBIfam" id="NF003792">
    <property type="entry name" value="PRK05380.1"/>
    <property type="match status" value="1"/>
</dbReference>
<feature type="binding site" evidence="12">
    <location>
        <position position="29"/>
    </location>
    <ligand>
        <name>UTP</name>
        <dbReference type="ChEBI" id="CHEBI:46398"/>
    </ligand>
</feature>
<evidence type="ECO:0000256" key="1">
    <source>
        <dbReference type="ARBA" id="ARBA00005171"/>
    </source>
</evidence>
<evidence type="ECO:0000256" key="11">
    <source>
        <dbReference type="ARBA" id="ARBA00059148"/>
    </source>
</evidence>
<feature type="binding site" evidence="12">
    <location>
        <position position="87"/>
    </location>
    <ligand>
        <name>ATP</name>
        <dbReference type="ChEBI" id="CHEBI:30616"/>
    </ligand>
</feature>
<dbReference type="Pfam" id="PF06418">
    <property type="entry name" value="CTP_synth_N"/>
    <property type="match status" value="1"/>
</dbReference>
<feature type="domain" description="CTP synthase N-terminal" evidence="14">
    <location>
        <begin position="19"/>
        <end position="285"/>
    </location>
</feature>
<feature type="active site" evidence="12">
    <location>
        <position position="545"/>
    </location>
</feature>
<keyword evidence="5 12" id="KW-0547">Nucleotide-binding</keyword>
<evidence type="ECO:0000313" key="15">
    <source>
        <dbReference type="EMBL" id="TKW61239.1"/>
    </source>
</evidence>
<dbReference type="GO" id="GO:0042802">
    <property type="term" value="F:identical protein binding"/>
    <property type="evidence" value="ECO:0007669"/>
    <property type="project" value="TreeGrafter"/>
</dbReference>
<comment type="function">
    <text evidence="11 12">Catalyzes the ATP-dependent amination of UTP to CTP with either L-glutamine or ammonia as the source of nitrogen. Regulates intracellular CTP levels through interactions with the four ribonucleotide triphosphates.</text>
</comment>
<evidence type="ECO:0000256" key="2">
    <source>
        <dbReference type="ARBA" id="ARBA00007533"/>
    </source>
</evidence>
<feature type="binding site" evidence="12">
    <location>
        <position position="243"/>
    </location>
    <ligand>
        <name>UTP</name>
        <dbReference type="ChEBI" id="CHEBI:46398"/>
    </ligand>
</feature>
<evidence type="ECO:0000256" key="4">
    <source>
        <dbReference type="ARBA" id="ARBA00022723"/>
    </source>
</evidence>
<dbReference type="CDD" id="cd03113">
    <property type="entry name" value="CTPS_N"/>
    <property type="match status" value="1"/>
</dbReference>
<evidence type="ECO:0000256" key="8">
    <source>
        <dbReference type="ARBA" id="ARBA00022962"/>
    </source>
</evidence>
<evidence type="ECO:0000256" key="6">
    <source>
        <dbReference type="ARBA" id="ARBA00022840"/>
    </source>
</evidence>
<dbReference type="FunFam" id="3.40.50.880:FF:000002">
    <property type="entry name" value="CTP synthase"/>
    <property type="match status" value="1"/>
</dbReference>
<feature type="binding site" evidence="12">
    <location>
        <begin position="30"/>
        <end position="35"/>
    </location>
    <ligand>
        <name>ATP</name>
        <dbReference type="ChEBI" id="CHEBI:30616"/>
    </ligand>
</feature>
<keyword evidence="7 12" id="KW-0460">Magnesium</keyword>
<dbReference type="InterPro" id="IPR017926">
    <property type="entry name" value="GATASE"/>
</dbReference>
<dbReference type="GO" id="GO:0003883">
    <property type="term" value="F:CTP synthase activity"/>
    <property type="evidence" value="ECO:0007669"/>
    <property type="project" value="UniProtKB-UniRule"/>
</dbReference>
<keyword evidence="4 12" id="KW-0479">Metal-binding</keyword>
<dbReference type="SUPFAM" id="SSF52317">
    <property type="entry name" value="Class I glutamine amidotransferase-like"/>
    <property type="match status" value="1"/>
</dbReference>
<feature type="binding site" evidence="12">
    <location>
        <position position="427"/>
    </location>
    <ligand>
        <name>L-glutamine</name>
        <dbReference type="ChEBI" id="CHEBI:58359"/>
    </ligand>
</feature>
<dbReference type="Gene3D" id="3.40.50.880">
    <property type="match status" value="1"/>
</dbReference>
<dbReference type="Proteomes" id="UP000320948">
    <property type="component" value="Unassembled WGS sequence"/>
</dbReference>
<feature type="binding site" evidence="12">
    <location>
        <position position="376"/>
    </location>
    <ligand>
        <name>L-glutamine</name>
        <dbReference type="ChEBI" id="CHEBI:58359"/>
    </ligand>
</feature>
<dbReference type="GO" id="GO:0019856">
    <property type="term" value="P:pyrimidine nucleobase biosynthetic process"/>
    <property type="evidence" value="ECO:0007669"/>
    <property type="project" value="TreeGrafter"/>
</dbReference>
<keyword evidence="8 12" id="KW-0315">Glutamine amidotransferase</keyword>
<keyword evidence="6 12" id="KW-0067">ATP-binding</keyword>
<feature type="binding site" evidence="12">
    <location>
        <position position="155"/>
    </location>
    <ligand>
        <name>Mg(2+)</name>
        <dbReference type="ChEBI" id="CHEBI:18420"/>
    </ligand>
</feature>
<comment type="subunit">
    <text evidence="12">Homotetramer.</text>
</comment>
<feature type="binding site" evidence="12">
    <location>
        <position position="87"/>
    </location>
    <ligand>
        <name>Mg(2+)</name>
        <dbReference type="ChEBI" id="CHEBI:18420"/>
    </ligand>
</feature>
<dbReference type="EMBL" id="VAFM01000001">
    <property type="protein sequence ID" value="TKW61239.1"/>
    <property type="molecule type" value="Genomic_DNA"/>
</dbReference>
<reference evidence="15 16" key="1">
    <citation type="journal article" date="2017" name="Nat. Commun.">
        <title>In situ click chemistry generation of cyclooxygenase-2 inhibitors.</title>
        <authorList>
            <person name="Bhardwaj A."/>
            <person name="Kaur J."/>
            <person name="Wuest M."/>
            <person name="Wuest F."/>
        </authorList>
    </citation>
    <scope>NUCLEOTIDE SEQUENCE [LARGE SCALE GENOMIC DNA]</scope>
    <source>
        <strain evidence="15">S2_018_000_R2_106</strain>
    </source>
</reference>
<dbReference type="Pfam" id="PF00117">
    <property type="entry name" value="GATase"/>
    <property type="match status" value="1"/>
</dbReference>
<comment type="catalytic activity">
    <reaction evidence="10 12">
        <text>UTP + L-glutamine + ATP + H2O = CTP + L-glutamate + ADP + phosphate + 2 H(+)</text>
        <dbReference type="Rhea" id="RHEA:26426"/>
        <dbReference type="ChEBI" id="CHEBI:15377"/>
        <dbReference type="ChEBI" id="CHEBI:15378"/>
        <dbReference type="ChEBI" id="CHEBI:29985"/>
        <dbReference type="ChEBI" id="CHEBI:30616"/>
        <dbReference type="ChEBI" id="CHEBI:37563"/>
        <dbReference type="ChEBI" id="CHEBI:43474"/>
        <dbReference type="ChEBI" id="CHEBI:46398"/>
        <dbReference type="ChEBI" id="CHEBI:58359"/>
        <dbReference type="ChEBI" id="CHEBI:456216"/>
        <dbReference type="EC" id="6.3.4.2"/>
    </reaction>
</comment>
<dbReference type="EC" id="6.3.4.2" evidence="12"/>
<dbReference type="InterPro" id="IPR033828">
    <property type="entry name" value="GATase1_CTP_Synthase"/>
</dbReference>
<dbReference type="GO" id="GO:0044210">
    <property type="term" value="P:'de novo' CTP biosynthetic process"/>
    <property type="evidence" value="ECO:0007669"/>
    <property type="project" value="UniProtKB-UniRule"/>
</dbReference>
<dbReference type="FunFam" id="3.40.50.300:FF:000009">
    <property type="entry name" value="CTP synthase"/>
    <property type="match status" value="1"/>
</dbReference>
<feature type="binding site" evidence="12">
    <location>
        <begin position="207"/>
        <end position="212"/>
    </location>
    <ligand>
        <name>CTP</name>
        <dbReference type="ChEBI" id="CHEBI:37563"/>
        <note>allosteric inhibitor</note>
    </ligand>
</feature>
<keyword evidence="9 12" id="KW-0665">Pyrimidine biosynthesis</keyword>
<name>A0A6N4RD61_BLAVI</name>
<organism evidence="15 16">
    <name type="scientific">Blastochloris viridis</name>
    <name type="common">Rhodopseudomonas viridis</name>
    <dbReference type="NCBI Taxonomy" id="1079"/>
    <lineage>
        <taxon>Bacteria</taxon>
        <taxon>Pseudomonadati</taxon>
        <taxon>Pseudomonadota</taxon>
        <taxon>Alphaproteobacteria</taxon>
        <taxon>Hyphomicrobiales</taxon>
        <taxon>Blastochloridaceae</taxon>
        <taxon>Blastochloris</taxon>
    </lineage>
</organism>
<evidence type="ECO:0000259" key="14">
    <source>
        <dbReference type="Pfam" id="PF06418"/>
    </source>
</evidence>
<evidence type="ECO:0000256" key="9">
    <source>
        <dbReference type="ARBA" id="ARBA00022975"/>
    </source>
</evidence>
<dbReference type="InterPro" id="IPR017456">
    <property type="entry name" value="CTP_synthase_N"/>
</dbReference>
<dbReference type="GO" id="GO:0005524">
    <property type="term" value="F:ATP binding"/>
    <property type="evidence" value="ECO:0007669"/>
    <property type="project" value="UniProtKB-KW"/>
</dbReference>
<evidence type="ECO:0000256" key="5">
    <source>
        <dbReference type="ARBA" id="ARBA00022741"/>
    </source>
</evidence>
<dbReference type="HAMAP" id="MF_01227">
    <property type="entry name" value="PyrG"/>
    <property type="match status" value="1"/>
</dbReference>
<proteinExistence type="inferred from homology"/>